<organism evidence="3 4">
    <name type="scientific">Metschnikowia bicuspidata var. bicuspidata NRRL YB-4993</name>
    <dbReference type="NCBI Taxonomy" id="869754"/>
    <lineage>
        <taxon>Eukaryota</taxon>
        <taxon>Fungi</taxon>
        <taxon>Dikarya</taxon>
        <taxon>Ascomycota</taxon>
        <taxon>Saccharomycotina</taxon>
        <taxon>Pichiomycetes</taxon>
        <taxon>Metschnikowiaceae</taxon>
        <taxon>Metschnikowia</taxon>
    </lineage>
</organism>
<protein>
    <submittedName>
        <fullName evidence="3">Uncharacterized protein</fullName>
    </submittedName>
</protein>
<dbReference type="GeneID" id="30030034"/>
<dbReference type="Pfam" id="PF13928">
    <property type="entry name" value="Flocculin_t3"/>
    <property type="match status" value="1"/>
</dbReference>
<evidence type="ECO:0000256" key="2">
    <source>
        <dbReference type="ARBA" id="ARBA00023180"/>
    </source>
</evidence>
<keyword evidence="4" id="KW-1185">Reference proteome</keyword>
<dbReference type="OrthoDB" id="3998251at2759"/>
<dbReference type="InterPro" id="IPR025928">
    <property type="entry name" value="Flocculin_t3_rpt"/>
</dbReference>
<sequence length="180" mass="18887">MDHDITSHVVSTVRSFDKHSAATTISDVHTTVVTTTYCNENECSVSPVTTGVSYFTTIVHGTKTTYTTYCPLSTMIETVSSEIASSIDTTNGPNSVSIVSATDNIAATSSIKTFTVNAPAESTVNVITNNILTQTKTVSAVSTPGSSIKTQSTAIISSFEGAAARAFPAAIVLPFIYFLL</sequence>
<keyword evidence="2" id="KW-0325">Glycoprotein</keyword>
<dbReference type="STRING" id="869754.A0A1A0HEB0"/>
<dbReference type="EMBL" id="LXTC01000002">
    <property type="protein sequence ID" value="OBA22237.1"/>
    <property type="molecule type" value="Genomic_DNA"/>
</dbReference>
<evidence type="ECO:0000313" key="3">
    <source>
        <dbReference type="EMBL" id="OBA22237.1"/>
    </source>
</evidence>
<reference evidence="3 4" key="1">
    <citation type="submission" date="2016-05" db="EMBL/GenBank/DDBJ databases">
        <title>Comparative genomics of biotechnologically important yeasts.</title>
        <authorList>
            <consortium name="DOE Joint Genome Institute"/>
            <person name="Riley R."/>
            <person name="Haridas S."/>
            <person name="Wolfe K.H."/>
            <person name="Lopes M.R."/>
            <person name="Hittinger C.T."/>
            <person name="Goker M."/>
            <person name="Salamov A."/>
            <person name="Wisecaver J."/>
            <person name="Long T.M."/>
            <person name="Aerts A.L."/>
            <person name="Barry K."/>
            <person name="Choi C."/>
            <person name="Clum A."/>
            <person name="Coughlan A.Y."/>
            <person name="Deshpande S."/>
            <person name="Douglass A.P."/>
            <person name="Hanson S.J."/>
            <person name="Klenk H.-P."/>
            <person name="LaButti K."/>
            <person name="Lapidus A."/>
            <person name="Lindquist E."/>
            <person name="Lipzen A."/>
            <person name="Meier-kolthoff J.P."/>
            <person name="Ohm R.A."/>
            <person name="Otillar R.P."/>
            <person name="Pangilinan J."/>
            <person name="Peng Y."/>
            <person name="Rokas A."/>
            <person name="Rosa C.A."/>
            <person name="Scheuner C."/>
            <person name="Sibirny A.A."/>
            <person name="Slot J.C."/>
            <person name="Stielow J.B."/>
            <person name="Sun H."/>
            <person name="Kurtzman C.P."/>
            <person name="Blackwell M."/>
            <person name="Grigoriev I.V."/>
            <person name="Jeffries T.W."/>
        </authorList>
    </citation>
    <scope>NUCLEOTIDE SEQUENCE [LARGE SCALE GENOMIC DNA]</scope>
    <source>
        <strain evidence="3 4">NRRL YB-4993</strain>
    </source>
</reference>
<evidence type="ECO:0000256" key="1">
    <source>
        <dbReference type="ARBA" id="ARBA00022729"/>
    </source>
</evidence>
<accession>A0A1A0HEB0</accession>
<gene>
    <name evidence="3" type="ORF">METBIDRAFT_38851</name>
</gene>
<comment type="caution">
    <text evidence="3">The sequence shown here is derived from an EMBL/GenBank/DDBJ whole genome shotgun (WGS) entry which is preliminary data.</text>
</comment>
<dbReference type="AlphaFoldDB" id="A0A1A0HEB0"/>
<proteinExistence type="predicted"/>
<dbReference type="RefSeq" id="XP_018712733.1">
    <property type="nucleotide sequence ID" value="XM_018857058.1"/>
</dbReference>
<keyword evidence="1" id="KW-0732">Signal</keyword>
<evidence type="ECO:0000313" key="4">
    <source>
        <dbReference type="Proteomes" id="UP000092555"/>
    </source>
</evidence>
<dbReference type="Proteomes" id="UP000092555">
    <property type="component" value="Unassembled WGS sequence"/>
</dbReference>
<name>A0A1A0HEB0_9ASCO</name>